<organism evidence="1 2">
    <name type="scientific">Sesamum indicum</name>
    <name type="common">Oriental sesame</name>
    <name type="synonym">Sesamum orientale</name>
    <dbReference type="NCBI Taxonomy" id="4182"/>
    <lineage>
        <taxon>Eukaryota</taxon>
        <taxon>Viridiplantae</taxon>
        <taxon>Streptophyta</taxon>
        <taxon>Embryophyta</taxon>
        <taxon>Tracheophyta</taxon>
        <taxon>Spermatophyta</taxon>
        <taxon>Magnoliopsida</taxon>
        <taxon>eudicotyledons</taxon>
        <taxon>Gunneridae</taxon>
        <taxon>Pentapetalae</taxon>
        <taxon>asterids</taxon>
        <taxon>lamiids</taxon>
        <taxon>Lamiales</taxon>
        <taxon>Pedaliaceae</taxon>
        <taxon>Sesamum</taxon>
    </lineage>
</organism>
<name>A0A6I9UGH7_SESIN</name>
<dbReference type="PANTHER" id="PTHR33237">
    <property type="entry name" value="F2P16.13 PROTEIN-RELATED"/>
    <property type="match status" value="1"/>
</dbReference>
<protein>
    <submittedName>
        <fullName evidence="2">Uncharacterized protein LOC105176125</fullName>
    </submittedName>
</protein>
<evidence type="ECO:0000313" key="2">
    <source>
        <dbReference type="RefSeq" id="XP_011097133.1"/>
    </source>
</evidence>
<dbReference type="AlphaFoldDB" id="A0A6I9UGH7"/>
<dbReference type="KEGG" id="sind:105176125"/>
<reference evidence="2" key="1">
    <citation type="submission" date="2025-08" db="UniProtKB">
        <authorList>
            <consortium name="RefSeq"/>
        </authorList>
    </citation>
    <scope>IDENTIFICATION</scope>
</reference>
<dbReference type="Gramene" id="SIN_1004612.t">
    <property type="protein sequence ID" value="SIN_1004612.t"/>
    <property type="gene ID" value="SIN_1004612"/>
</dbReference>
<gene>
    <name evidence="2" type="primary">LOC105176125</name>
</gene>
<dbReference type="RefSeq" id="XP_011097133.1">
    <property type="nucleotide sequence ID" value="XM_011098831.2"/>
</dbReference>
<evidence type="ECO:0000313" key="1">
    <source>
        <dbReference type="Proteomes" id="UP000504604"/>
    </source>
</evidence>
<keyword evidence="1" id="KW-1185">Reference proteome</keyword>
<dbReference type="Proteomes" id="UP000504604">
    <property type="component" value="Linkage group LG13"/>
</dbReference>
<dbReference type="PANTHER" id="PTHR33237:SF31">
    <property type="entry name" value="F2P16.13 PROTEIN"/>
    <property type="match status" value="1"/>
</dbReference>
<dbReference type="OrthoDB" id="674685at2759"/>
<dbReference type="InParanoid" id="A0A6I9UGH7"/>
<proteinExistence type="predicted"/>
<dbReference type="GeneID" id="105176125"/>
<sequence length="164" mass="18682">MNEYTSGLQLSLLSHLTSPFLLFLRTFISRKAFSVFLPNPGTSMARRLPMVMFLCGAHKGALKSSRSRGEKRRVRLGGKKKPVMEKMKSSLSSKALLMAKMISWRKVEDVGEAEEYSYREGEEEEEEEEDGVVWKKTIIKGEKCRPLDFSGRILYDNDGNLLPD</sequence>
<accession>A0A6I9UGH7</accession>